<evidence type="ECO:0000313" key="14">
    <source>
        <dbReference type="EMBL" id="GFN78306.1"/>
    </source>
</evidence>
<dbReference type="Pfam" id="PF14784">
    <property type="entry name" value="ECSIT_C"/>
    <property type="match status" value="1"/>
</dbReference>
<gene>
    <name evidence="14" type="ORF">PoB_000481200</name>
</gene>
<keyword evidence="10" id="KW-0496">Mitochondrion</keyword>
<keyword evidence="15" id="KW-1185">Reference proteome</keyword>
<dbReference type="AlphaFoldDB" id="A0AAV3Y859"/>
<keyword evidence="6" id="KW-0963">Cytoplasm</keyword>
<dbReference type="InterPro" id="IPR046448">
    <property type="entry name" value="ECSIT_N"/>
</dbReference>
<dbReference type="GO" id="GO:0005634">
    <property type="term" value="C:nucleus"/>
    <property type="evidence" value="ECO:0007669"/>
    <property type="project" value="UniProtKB-SubCell"/>
</dbReference>
<keyword evidence="8" id="KW-0391">Immunity</keyword>
<dbReference type="InterPro" id="IPR010418">
    <property type="entry name" value="ECSIT"/>
</dbReference>
<evidence type="ECO:0000256" key="2">
    <source>
        <dbReference type="ARBA" id="ARBA00004173"/>
    </source>
</evidence>
<dbReference type="GO" id="GO:0007178">
    <property type="term" value="P:cell surface receptor protein serine/threonine kinase signaling pathway"/>
    <property type="evidence" value="ECO:0007669"/>
    <property type="project" value="TreeGrafter"/>
</dbReference>
<evidence type="ECO:0000256" key="6">
    <source>
        <dbReference type="ARBA" id="ARBA00022490"/>
    </source>
</evidence>
<name>A0AAV3Y859_9GAST</name>
<evidence type="ECO:0000256" key="3">
    <source>
        <dbReference type="ARBA" id="ARBA00004496"/>
    </source>
</evidence>
<feature type="compositionally biased region" description="Basic and acidic residues" evidence="12">
    <location>
        <begin position="100"/>
        <end position="139"/>
    </location>
</feature>
<protein>
    <recommendedName>
        <fullName evidence="5">Evolutionarily conserved signaling intermediate in Toll pathway, mitochondrial</fullName>
    </recommendedName>
</protein>
<comment type="caution">
    <text evidence="14">The sequence shown here is derived from an EMBL/GenBank/DDBJ whole genome shotgun (WGS) entry which is preliminary data.</text>
</comment>
<dbReference type="InterPro" id="IPR029342">
    <property type="entry name" value="ECIST_C"/>
</dbReference>
<keyword evidence="7" id="KW-0399">Innate immunity</keyword>
<evidence type="ECO:0000256" key="9">
    <source>
        <dbReference type="ARBA" id="ARBA00022946"/>
    </source>
</evidence>
<dbReference type="SMART" id="SM01284">
    <property type="entry name" value="ECSIT_Cterm"/>
    <property type="match status" value="1"/>
</dbReference>
<evidence type="ECO:0000256" key="1">
    <source>
        <dbReference type="ARBA" id="ARBA00004123"/>
    </source>
</evidence>
<evidence type="ECO:0000256" key="8">
    <source>
        <dbReference type="ARBA" id="ARBA00022859"/>
    </source>
</evidence>
<evidence type="ECO:0000256" key="4">
    <source>
        <dbReference type="ARBA" id="ARBA00007674"/>
    </source>
</evidence>
<dbReference type="GO" id="GO:0045087">
    <property type="term" value="P:innate immune response"/>
    <property type="evidence" value="ECO:0007669"/>
    <property type="project" value="UniProtKB-KW"/>
</dbReference>
<dbReference type="EMBL" id="BLXT01000588">
    <property type="protein sequence ID" value="GFN78306.1"/>
    <property type="molecule type" value="Genomic_DNA"/>
</dbReference>
<feature type="domain" description="ECSIT C-terminal" evidence="13">
    <location>
        <begin position="338"/>
        <end position="466"/>
    </location>
</feature>
<reference evidence="14 15" key="1">
    <citation type="journal article" date="2021" name="Elife">
        <title>Chloroplast acquisition without the gene transfer in kleptoplastic sea slugs, Plakobranchus ocellatus.</title>
        <authorList>
            <person name="Maeda T."/>
            <person name="Takahashi S."/>
            <person name="Yoshida T."/>
            <person name="Shimamura S."/>
            <person name="Takaki Y."/>
            <person name="Nagai Y."/>
            <person name="Toyoda A."/>
            <person name="Suzuki Y."/>
            <person name="Arimoto A."/>
            <person name="Ishii H."/>
            <person name="Satoh N."/>
            <person name="Nishiyama T."/>
            <person name="Hasebe M."/>
            <person name="Maruyama T."/>
            <person name="Minagawa J."/>
            <person name="Obokata J."/>
            <person name="Shigenobu S."/>
        </authorList>
    </citation>
    <scope>NUCLEOTIDE SEQUENCE [LARGE SCALE GENOMIC DNA]</scope>
</reference>
<evidence type="ECO:0000256" key="10">
    <source>
        <dbReference type="ARBA" id="ARBA00023128"/>
    </source>
</evidence>
<feature type="region of interest" description="Disordered" evidence="12">
    <location>
        <begin position="69"/>
        <end position="139"/>
    </location>
</feature>
<evidence type="ECO:0000259" key="13">
    <source>
        <dbReference type="SMART" id="SM01284"/>
    </source>
</evidence>
<accession>A0AAV3Y859</accession>
<feature type="compositionally biased region" description="Polar residues" evidence="12">
    <location>
        <begin position="83"/>
        <end position="95"/>
    </location>
</feature>
<sequence>MNKTSCQATLFLKVICKLNVRNVGASWLAPKFVSTGCGTGKSINYCQRRYLNSNKRQLHTAVILNEREKTEQRVKVPGEKDLSPSNLENSATQVKQKGKPQTEAKVIERLKPPKPVEDKQESSLPNHDPERITDESRRLERKANSIFQELSETRGATKETFILAVKKFADREGIYWRGAVEFIYAGMKEMQTFGVVKDLDAYKALIQAFPEGKMIPRNAWQVEFMHYPRHQQCGIDMLEQMEHNGVIPDEAFGVLLKNRFGREAHVTRKYRRMLYWLPKFKNINPYPIPMELPVDPRQLALIALRRMSVDRETQYTIHETTELEAEPEEETFIASAQSPTQQRLIQEHNMEQPLFVEGPYPVYLREVRQNYFLLRAEPNINALMKKKQLEKEEEADENLFEWTNFFEDEKSSELRPLLSVHEQDDSTILALAITGTSTKSSVVSWVRCLETINPRLSQTPVLFKIMSSSDSASLDVIGDNRPFWELQKNTEKISDI</sequence>
<keyword evidence="11" id="KW-0539">Nucleus</keyword>
<feature type="compositionally biased region" description="Basic and acidic residues" evidence="12">
    <location>
        <begin position="69"/>
        <end position="82"/>
    </location>
</feature>
<dbReference type="PANTHER" id="PTHR13113:SF1">
    <property type="entry name" value="EVOLUTIONARILY CONSERVED SIGNALING INTERMEDIATE IN TOLL PATHWAY, MITOCHONDRIAL"/>
    <property type="match status" value="1"/>
</dbReference>
<evidence type="ECO:0000313" key="15">
    <source>
        <dbReference type="Proteomes" id="UP000735302"/>
    </source>
</evidence>
<evidence type="ECO:0000256" key="12">
    <source>
        <dbReference type="SAM" id="MobiDB-lite"/>
    </source>
</evidence>
<evidence type="ECO:0000256" key="7">
    <source>
        <dbReference type="ARBA" id="ARBA00022588"/>
    </source>
</evidence>
<dbReference type="PANTHER" id="PTHR13113">
    <property type="entry name" value="ECSIT EVOLUTIONARILY CONSERVED SIGNALING INTERMEDIATE IN TOLL PATHWAYS"/>
    <property type="match status" value="1"/>
</dbReference>
<dbReference type="GO" id="GO:0005739">
    <property type="term" value="C:mitochondrion"/>
    <property type="evidence" value="ECO:0007669"/>
    <property type="project" value="UniProtKB-SubCell"/>
</dbReference>
<comment type="similarity">
    <text evidence="4">Belongs to the ECSIT family.</text>
</comment>
<evidence type="ECO:0000256" key="5">
    <source>
        <dbReference type="ARBA" id="ARBA00019998"/>
    </source>
</evidence>
<evidence type="ECO:0000256" key="11">
    <source>
        <dbReference type="ARBA" id="ARBA00023242"/>
    </source>
</evidence>
<dbReference type="Pfam" id="PF06239">
    <property type="entry name" value="ECSIT_N"/>
    <property type="match status" value="1"/>
</dbReference>
<organism evidence="14 15">
    <name type="scientific">Plakobranchus ocellatus</name>
    <dbReference type="NCBI Taxonomy" id="259542"/>
    <lineage>
        <taxon>Eukaryota</taxon>
        <taxon>Metazoa</taxon>
        <taxon>Spiralia</taxon>
        <taxon>Lophotrochozoa</taxon>
        <taxon>Mollusca</taxon>
        <taxon>Gastropoda</taxon>
        <taxon>Heterobranchia</taxon>
        <taxon>Euthyneura</taxon>
        <taxon>Panpulmonata</taxon>
        <taxon>Sacoglossa</taxon>
        <taxon>Placobranchoidea</taxon>
        <taxon>Plakobranchidae</taxon>
        <taxon>Plakobranchus</taxon>
    </lineage>
</organism>
<comment type="subcellular location">
    <subcellularLocation>
        <location evidence="3">Cytoplasm</location>
    </subcellularLocation>
    <subcellularLocation>
        <location evidence="2">Mitochondrion</location>
    </subcellularLocation>
    <subcellularLocation>
        <location evidence="1">Nucleus</location>
    </subcellularLocation>
</comment>
<dbReference type="Proteomes" id="UP000735302">
    <property type="component" value="Unassembled WGS sequence"/>
</dbReference>
<proteinExistence type="inferred from homology"/>
<keyword evidence="9" id="KW-0809">Transit peptide</keyword>